<evidence type="ECO:0000259" key="3">
    <source>
        <dbReference type="PROSITE" id="PS50111"/>
    </source>
</evidence>
<feature type="domain" description="Methyl-accepting transducer" evidence="3">
    <location>
        <begin position="409"/>
        <end position="638"/>
    </location>
</feature>
<dbReference type="AlphaFoldDB" id="A0A0C2UAQ9"/>
<dbReference type="GO" id="GO:0016020">
    <property type="term" value="C:membrane"/>
    <property type="evidence" value="ECO:0007669"/>
    <property type="project" value="InterPro"/>
</dbReference>
<dbReference type="InterPro" id="IPR004089">
    <property type="entry name" value="MCPsignal_dom"/>
</dbReference>
<dbReference type="PROSITE" id="PS50111">
    <property type="entry name" value="CHEMOTAXIS_TRANSDUC_2"/>
    <property type="match status" value="1"/>
</dbReference>
<protein>
    <submittedName>
        <fullName evidence="4">Methyl-accepting chemotaxis protein</fullName>
    </submittedName>
</protein>
<evidence type="ECO:0000313" key="5">
    <source>
        <dbReference type="Proteomes" id="UP000031971"/>
    </source>
</evidence>
<dbReference type="PANTHER" id="PTHR32089:SF112">
    <property type="entry name" value="LYSOZYME-LIKE PROTEIN-RELATED"/>
    <property type="match status" value="1"/>
</dbReference>
<comment type="caution">
    <text evidence="4">The sequence shown here is derived from an EMBL/GenBank/DDBJ whole genome shotgun (WGS) entry which is preliminary data.</text>
</comment>
<proteinExistence type="predicted"/>
<dbReference type="Gene3D" id="6.10.340.10">
    <property type="match status" value="1"/>
</dbReference>
<dbReference type="PANTHER" id="PTHR32089">
    <property type="entry name" value="METHYL-ACCEPTING CHEMOTAXIS PROTEIN MCPB"/>
    <property type="match status" value="1"/>
</dbReference>
<evidence type="ECO:0000256" key="2">
    <source>
        <dbReference type="PROSITE-ProRule" id="PRU00284"/>
    </source>
</evidence>
<dbReference type="OrthoDB" id="9797364at2"/>
<dbReference type="Gene3D" id="3.30.450.20">
    <property type="entry name" value="PAS domain"/>
    <property type="match status" value="1"/>
</dbReference>
<dbReference type="Proteomes" id="UP000031971">
    <property type="component" value="Unassembled WGS sequence"/>
</dbReference>
<dbReference type="RefSeq" id="WP_052473062.1">
    <property type="nucleotide sequence ID" value="NZ_JXSL01000027.1"/>
</dbReference>
<name>A0A0C2UAQ9_PARME</name>
<sequence>MTLRFRLFAMLAFILVTFAAALVVAQRSIGTLNAAVEENSRSVKGFTAKEVVLLGQLYSLRLEVVQVQQFFSDVSATRGQDGLDSGFAEAEEHAKAFRETLAQARATAKAGGLTEADALLARMSQDFEPYYATGRRMAEAYVAGGPGTGNPLMPSFDAVSDKIQGEVKDGVDLVRARVDEVAIKLAGESEATVESSGRATTLVLALGLLAALTAAIVGIPVVRSVTRALGGVESAMKAIATGDTDQELPSHTGMAEIDNMITSLGCLRETSVASFQQSQMLDQMTARVMMASGPDLTISYQNKASRELLSTLESHLPCPAAEVVGKSVDIFHKNPEHARRILQDPTKLPHVANISLGQEVIELNVSAILDRKGHYVGPLLTWMPVTEKVRMAETFEREVGSVITVVKEAVGSIYNSASTSAQRQESGTSRSLGVADTALQTTQKVEGLAAAVEELGASIAEISRQVTNANEVSGDAVNDVDGAAQQIKLLSDSIQEIGHVAGMIGDVASQTNLLALNATIEAARAGEAGKGFAVVAGEVKHLANQTAKATEEIASRIAGIQEQTRVAVTAFERVRGGILSVNNISTGIAAAIEEQSAVTAEITRNVTGVADDMVHVSSAISEVTLGSLKTGAGAIEVLWSADSLQDASETLDRQTQSFLAMVRR</sequence>
<dbReference type="EMBL" id="JXSL01000027">
    <property type="protein sequence ID" value="KIL98567.1"/>
    <property type="molecule type" value="Genomic_DNA"/>
</dbReference>
<dbReference type="GO" id="GO:0007165">
    <property type="term" value="P:signal transduction"/>
    <property type="evidence" value="ECO:0007669"/>
    <property type="project" value="UniProtKB-KW"/>
</dbReference>
<keyword evidence="1 2" id="KW-0807">Transducer</keyword>
<gene>
    <name evidence="4" type="ORF">CCC_02017</name>
</gene>
<keyword evidence="5" id="KW-1185">Reference proteome</keyword>
<organism evidence="4 5">
    <name type="scientific">Paramagnetospirillum magnetotacticum MS-1</name>
    <dbReference type="NCBI Taxonomy" id="272627"/>
    <lineage>
        <taxon>Bacteria</taxon>
        <taxon>Pseudomonadati</taxon>
        <taxon>Pseudomonadota</taxon>
        <taxon>Alphaproteobacteria</taxon>
        <taxon>Rhodospirillales</taxon>
        <taxon>Magnetospirillaceae</taxon>
        <taxon>Paramagnetospirillum</taxon>
    </lineage>
</organism>
<dbReference type="SUPFAM" id="SSF58104">
    <property type="entry name" value="Methyl-accepting chemotaxis protein (MCP) signaling domain"/>
    <property type="match status" value="1"/>
</dbReference>
<reference evidence="4 5" key="1">
    <citation type="submission" date="2015-01" db="EMBL/GenBank/DDBJ databases">
        <title>Genome Sequence of Magnetospirillum magnetotacticum Strain MS-1.</title>
        <authorList>
            <person name="Marinov G.K."/>
            <person name="Smalley M.D."/>
            <person name="DeSalvo G."/>
        </authorList>
    </citation>
    <scope>NUCLEOTIDE SEQUENCE [LARGE SCALE GENOMIC DNA]</scope>
    <source>
        <strain evidence="4 5">MS-1</strain>
    </source>
</reference>
<dbReference type="SMART" id="SM00283">
    <property type="entry name" value="MA"/>
    <property type="match status" value="1"/>
</dbReference>
<evidence type="ECO:0000256" key="1">
    <source>
        <dbReference type="ARBA" id="ARBA00023224"/>
    </source>
</evidence>
<evidence type="ECO:0000313" key="4">
    <source>
        <dbReference type="EMBL" id="KIL98567.1"/>
    </source>
</evidence>
<dbReference type="STRING" id="272627.CCC_02017"/>
<dbReference type="Gene3D" id="1.10.287.950">
    <property type="entry name" value="Methyl-accepting chemotaxis protein"/>
    <property type="match status" value="1"/>
</dbReference>
<dbReference type="Pfam" id="PF00015">
    <property type="entry name" value="MCPsignal"/>
    <property type="match status" value="1"/>
</dbReference>
<accession>A0A0C2UAQ9</accession>